<evidence type="ECO:0000313" key="3">
    <source>
        <dbReference type="Proteomes" id="UP000038045"/>
    </source>
</evidence>
<dbReference type="WBParaSite" id="PTRK_0000531600.1">
    <property type="protein sequence ID" value="PTRK_0000531600.1"/>
    <property type="gene ID" value="PTRK_0000531600"/>
</dbReference>
<evidence type="ECO:0000313" key="4">
    <source>
        <dbReference type="WBParaSite" id="PTRK_0000531600.1"/>
    </source>
</evidence>
<feature type="compositionally biased region" description="Low complexity" evidence="1">
    <location>
        <begin position="231"/>
        <end position="243"/>
    </location>
</feature>
<keyword evidence="2" id="KW-0812">Transmembrane</keyword>
<keyword evidence="2" id="KW-1133">Transmembrane helix</keyword>
<dbReference type="Proteomes" id="UP000038045">
    <property type="component" value="Unplaced"/>
</dbReference>
<evidence type="ECO:0000256" key="2">
    <source>
        <dbReference type="SAM" id="Phobius"/>
    </source>
</evidence>
<proteinExistence type="predicted"/>
<feature type="transmembrane region" description="Helical" evidence="2">
    <location>
        <begin position="321"/>
        <end position="343"/>
    </location>
</feature>
<evidence type="ECO:0000256" key="1">
    <source>
        <dbReference type="SAM" id="MobiDB-lite"/>
    </source>
</evidence>
<accession>A0A0N4ZCR3</accession>
<keyword evidence="2" id="KW-0472">Membrane</keyword>
<sequence>MTYYPPNHQNEPCVVQYTNNPVILLPKNTNTITNSSIRGIMKSMTTDNIPSEKCILMPIPIGYNSPSFHIPRPVANLSKSNSVSFTHINRRPLYGPISFETVGQNLSSFNHPNKIYVHPDSFIKKEQHFRNTIGISNGGNFYQEHFIIPPSHPLKKTNNCQRSESERIENICIQNIQLDNCINDFDKDNLSPNKNSKNSPSGNSVIYDVPNFNVPPLLPVHTGATTTTNISKSSDSQSKKQSSTLPSYQSNCHLTGHYSNVPTMIAAKYFVPQMLHPSVMVNESKKQFKEILKNERKLKKYHKKLQRGLFKRMCCSSFMQLIWSILCIIGLGFLAYFILVYYLI</sequence>
<organism evidence="3 4">
    <name type="scientific">Parastrongyloides trichosuri</name>
    <name type="common">Possum-specific nematode worm</name>
    <dbReference type="NCBI Taxonomy" id="131310"/>
    <lineage>
        <taxon>Eukaryota</taxon>
        <taxon>Metazoa</taxon>
        <taxon>Ecdysozoa</taxon>
        <taxon>Nematoda</taxon>
        <taxon>Chromadorea</taxon>
        <taxon>Rhabditida</taxon>
        <taxon>Tylenchina</taxon>
        <taxon>Panagrolaimomorpha</taxon>
        <taxon>Strongyloidoidea</taxon>
        <taxon>Strongyloididae</taxon>
        <taxon>Parastrongyloides</taxon>
    </lineage>
</organism>
<reference evidence="4" key="1">
    <citation type="submission" date="2017-02" db="UniProtKB">
        <authorList>
            <consortium name="WormBaseParasite"/>
        </authorList>
    </citation>
    <scope>IDENTIFICATION</scope>
</reference>
<name>A0A0N4ZCR3_PARTI</name>
<protein>
    <submittedName>
        <fullName evidence="4">Uncharacterized protein</fullName>
    </submittedName>
</protein>
<dbReference type="AlphaFoldDB" id="A0A0N4ZCR3"/>
<feature type="region of interest" description="Disordered" evidence="1">
    <location>
        <begin position="223"/>
        <end position="248"/>
    </location>
</feature>
<keyword evidence="3" id="KW-1185">Reference proteome</keyword>